<keyword evidence="3" id="KW-0804">Transcription</keyword>
<dbReference type="GO" id="GO:0000976">
    <property type="term" value="F:transcription cis-regulatory region binding"/>
    <property type="evidence" value="ECO:0007669"/>
    <property type="project" value="TreeGrafter"/>
</dbReference>
<dbReference type="Pfam" id="PF00356">
    <property type="entry name" value="LacI"/>
    <property type="match status" value="1"/>
</dbReference>
<dbReference type="SUPFAM" id="SSF47413">
    <property type="entry name" value="lambda repressor-like DNA-binding domains"/>
    <property type="match status" value="1"/>
</dbReference>
<dbReference type="OrthoDB" id="9803256at2"/>
<dbReference type="Proteomes" id="UP000295197">
    <property type="component" value="Unassembled WGS sequence"/>
</dbReference>
<dbReference type="RefSeq" id="WP_132777839.1">
    <property type="nucleotide sequence ID" value="NZ_SMBZ01000023.1"/>
</dbReference>
<dbReference type="Pfam" id="PF00532">
    <property type="entry name" value="Peripla_BP_1"/>
    <property type="match status" value="1"/>
</dbReference>
<sequence length="330" mass="37271">MSINEIAKHLKVSKSTVSLVINGKAEQGRISKALAKRIMDYVEEIGYKPNALAKSLATGKSRTIGLIVENIGDSFFGPIALYIEENLRPYGYQVFYSSTFGEPEIANEILNTMLEKKVEGIILSPTLGQEEQIHYIIKKKTPLVIFDRRVVGLKTNYVGTDNYTASKKAVQHLLDKGYSSIAMVTIDSPQPQMQDRLRGYLEVVEQHGSSPRVLKLPFRTEKIKDSSTVQEFFQQHPDIDALYFSTNYLCVKTLKILNTQFPTSTFGIVAFDDHELFELINPTITCIRQPLEAIAKEIVQTIIRQLKHAEADFVETIIPSELIIRRSSEK</sequence>
<dbReference type="SMART" id="SM00354">
    <property type="entry name" value="HTH_LACI"/>
    <property type="match status" value="1"/>
</dbReference>
<reference evidence="5 6" key="1">
    <citation type="submission" date="2019-03" db="EMBL/GenBank/DDBJ databases">
        <title>Genomic Encyclopedia of Type Strains, Phase IV (KMG-IV): sequencing the most valuable type-strain genomes for metagenomic binning, comparative biology and taxonomic classification.</title>
        <authorList>
            <person name="Goeker M."/>
        </authorList>
    </citation>
    <scope>NUCLEOTIDE SEQUENCE [LARGE SCALE GENOMIC DNA]</scope>
    <source>
        <strain evidence="5 6">DSM 22362</strain>
    </source>
</reference>
<evidence type="ECO:0000259" key="4">
    <source>
        <dbReference type="PROSITE" id="PS50932"/>
    </source>
</evidence>
<evidence type="ECO:0000256" key="1">
    <source>
        <dbReference type="ARBA" id="ARBA00023015"/>
    </source>
</evidence>
<evidence type="ECO:0000313" key="6">
    <source>
        <dbReference type="Proteomes" id="UP000295197"/>
    </source>
</evidence>
<keyword evidence="2" id="KW-0238">DNA-binding</keyword>
<gene>
    <name evidence="5" type="ORF">EDC17_102311</name>
</gene>
<organism evidence="5 6">
    <name type="scientific">Sphingobacterium alimentarium</name>
    <dbReference type="NCBI Taxonomy" id="797292"/>
    <lineage>
        <taxon>Bacteria</taxon>
        <taxon>Pseudomonadati</taxon>
        <taxon>Bacteroidota</taxon>
        <taxon>Sphingobacteriia</taxon>
        <taxon>Sphingobacteriales</taxon>
        <taxon>Sphingobacteriaceae</taxon>
        <taxon>Sphingobacterium</taxon>
    </lineage>
</organism>
<keyword evidence="1" id="KW-0805">Transcription regulation</keyword>
<dbReference type="InterPro" id="IPR001761">
    <property type="entry name" value="Peripla_BP/Lac1_sug-bd_dom"/>
</dbReference>
<dbReference type="PROSITE" id="PS50932">
    <property type="entry name" value="HTH_LACI_2"/>
    <property type="match status" value="1"/>
</dbReference>
<dbReference type="InterPro" id="IPR010982">
    <property type="entry name" value="Lambda_DNA-bd_dom_sf"/>
</dbReference>
<feature type="domain" description="HTH lacI-type" evidence="4">
    <location>
        <begin position="1"/>
        <end position="58"/>
    </location>
</feature>
<dbReference type="PANTHER" id="PTHR30146">
    <property type="entry name" value="LACI-RELATED TRANSCRIPTIONAL REPRESSOR"/>
    <property type="match status" value="1"/>
</dbReference>
<dbReference type="Gene3D" id="1.10.260.40">
    <property type="entry name" value="lambda repressor-like DNA-binding domains"/>
    <property type="match status" value="1"/>
</dbReference>
<protein>
    <submittedName>
        <fullName evidence="5">LacI family transcriptional regulator</fullName>
    </submittedName>
</protein>
<dbReference type="EMBL" id="SMBZ01000023">
    <property type="protein sequence ID" value="TCV12562.1"/>
    <property type="molecule type" value="Genomic_DNA"/>
</dbReference>
<comment type="caution">
    <text evidence="5">The sequence shown here is derived from an EMBL/GenBank/DDBJ whole genome shotgun (WGS) entry which is preliminary data.</text>
</comment>
<dbReference type="CDD" id="cd01392">
    <property type="entry name" value="HTH_LacI"/>
    <property type="match status" value="1"/>
</dbReference>
<keyword evidence="6" id="KW-1185">Reference proteome</keyword>
<dbReference type="SUPFAM" id="SSF53822">
    <property type="entry name" value="Periplasmic binding protein-like I"/>
    <property type="match status" value="1"/>
</dbReference>
<dbReference type="Gene3D" id="3.40.50.2300">
    <property type="match status" value="2"/>
</dbReference>
<dbReference type="InterPro" id="IPR000843">
    <property type="entry name" value="HTH_LacI"/>
</dbReference>
<name>A0A4R3VX04_9SPHI</name>
<dbReference type="InterPro" id="IPR028082">
    <property type="entry name" value="Peripla_BP_I"/>
</dbReference>
<evidence type="ECO:0000313" key="5">
    <source>
        <dbReference type="EMBL" id="TCV12562.1"/>
    </source>
</evidence>
<dbReference type="AlphaFoldDB" id="A0A4R3VX04"/>
<dbReference type="GO" id="GO:0003700">
    <property type="term" value="F:DNA-binding transcription factor activity"/>
    <property type="evidence" value="ECO:0007669"/>
    <property type="project" value="TreeGrafter"/>
</dbReference>
<evidence type="ECO:0000256" key="3">
    <source>
        <dbReference type="ARBA" id="ARBA00023163"/>
    </source>
</evidence>
<dbReference type="PANTHER" id="PTHR30146:SF109">
    <property type="entry name" value="HTH-TYPE TRANSCRIPTIONAL REGULATOR GALS"/>
    <property type="match status" value="1"/>
</dbReference>
<evidence type="ECO:0000256" key="2">
    <source>
        <dbReference type="ARBA" id="ARBA00023125"/>
    </source>
</evidence>
<proteinExistence type="predicted"/>
<accession>A0A4R3VX04</accession>